<keyword evidence="1" id="KW-0472">Membrane</keyword>
<sequence length="107" mass="11950">MLDRIVLGCFSGLLLSYLFFSAADYSREPYFAAVLFIFAVSLIGYFVFYPVLTPFWFFTGAGINAGLILLLPLEYGRYVPALLLLIISAAACAAFILLHPSQKKNRR</sequence>
<organism evidence="2 3">
    <name type="scientific">Alkalicoccus saliphilus</name>
    <dbReference type="NCBI Taxonomy" id="200989"/>
    <lineage>
        <taxon>Bacteria</taxon>
        <taxon>Bacillati</taxon>
        <taxon>Bacillota</taxon>
        <taxon>Bacilli</taxon>
        <taxon>Bacillales</taxon>
        <taxon>Bacillaceae</taxon>
        <taxon>Alkalicoccus</taxon>
    </lineage>
</organism>
<keyword evidence="1" id="KW-0812">Transmembrane</keyword>
<comment type="caution">
    <text evidence="2">The sequence shown here is derived from an EMBL/GenBank/DDBJ whole genome shotgun (WGS) entry which is preliminary data.</text>
</comment>
<protein>
    <submittedName>
        <fullName evidence="2">Uncharacterized protein</fullName>
    </submittedName>
</protein>
<gene>
    <name evidence="2" type="ORF">C6Y45_05675</name>
</gene>
<keyword evidence="3" id="KW-1185">Reference proteome</keyword>
<feature type="transmembrane region" description="Helical" evidence="1">
    <location>
        <begin position="30"/>
        <end position="48"/>
    </location>
</feature>
<accession>A0A2T4U808</accession>
<keyword evidence="1" id="KW-1133">Transmembrane helix</keyword>
<evidence type="ECO:0000313" key="2">
    <source>
        <dbReference type="EMBL" id="PTL39530.1"/>
    </source>
</evidence>
<name>A0A2T4U808_9BACI</name>
<dbReference type="Proteomes" id="UP000240509">
    <property type="component" value="Unassembled WGS sequence"/>
</dbReference>
<dbReference type="EMBL" id="PZJJ01000006">
    <property type="protein sequence ID" value="PTL39530.1"/>
    <property type="molecule type" value="Genomic_DNA"/>
</dbReference>
<dbReference type="AlphaFoldDB" id="A0A2T4U808"/>
<proteinExistence type="predicted"/>
<evidence type="ECO:0000256" key="1">
    <source>
        <dbReference type="SAM" id="Phobius"/>
    </source>
</evidence>
<evidence type="ECO:0000313" key="3">
    <source>
        <dbReference type="Proteomes" id="UP000240509"/>
    </source>
</evidence>
<feature type="transmembrane region" description="Helical" evidence="1">
    <location>
        <begin position="79"/>
        <end position="98"/>
    </location>
</feature>
<reference evidence="2 3" key="1">
    <citation type="submission" date="2018-03" db="EMBL/GenBank/DDBJ databases">
        <title>Alkalicoccus saliphilus sp. nov., isolated from a mineral pool.</title>
        <authorList>
            <person name="Zhao B."/>
        </authorList>
    </citation>
    <scope>NUCLEOTIDE SEQUENCE [LARGE SCALE GENOMIC DNA]</scope>
    <source>
        <strain evidence="2 3">6AG</strain>
    </source>
</reference>
<dbReference type="RefSeq" id="WP_107584127.1">
    <property type="nucleotide sequence ID" value="NZ_PZJJ01000006.1"/>
</dbReference>